<dbReference type="Gene3D" id="3.40.50.2000">
    <property type="entry name" value="Glycogen Phosphorylase B"/>
    <property type="match status" value="2"/>
</dbReference>
<sequence>MKTLGYVLSDFPVLSETFVGTEIRAMEALGYQVKPFAFNIHQDGGQPIDKPLLDNAVALSSISNFSALAVWLRNPLRSIKALSFIVRQSGLPKKSLIRSAGQLARVAMDNDCDHLHAHFALHTAATAIAASKLSGCQVSFVGHGYDVYARPADLALKLESSSFSVCVCEDMCNQFLKLAPNHPVHLVECGIELSRYPFHPRQNHNGRLLFVGRLTEKKGLVDLLQAISLLPDDERPMLDLVGDGEQKSLLVALANQLGIAEQVHFLGSRPSEWIIDNAAHYLALCTPFCEARDGDRDTGPVVVKEAMALGLPVICSSFMGCKEMIVEGTGLLVPPKDPQSLAAAILKTYSLTTQQRMSQLDKACTRVTRLYSARSSAKKLAAAIEGNDQIQGATL</sequence>
<reference evidence="2 3" key="1">
    <citation type="submission" date="2014-09" db="EMBL/GenBank/DDBJ databases">
        <title>Vibrio maritimus JCM 19240. (C210) whole genome shotgun sequence.</title>
        <authorList>
            <person name="Sawabe T."/>
            <person name="Meirelles P."/>
            <person name="Nakanishi M."/>
            <person name="Sayaka M."/>
            <person name="Hattori M."/>
            <person name="Ohkuma M."/>
        </authorList>
    </citation>
    <scope>NUCLEOTIDE SEQUENCE [LARGE SCALE GENOMIC DNA]</scope>
    <source>
        <strain evidence="2 3">JCM 19240</strain>
    </source>
</reference>
<protein>
    <submittedName>
        <fullName evidence="2">Glycosyltransferase</fullName>
    </submittedName>
</protein>
<organism evidence="2 3">
    <name type="scientific">Vibrio maritimus</name>
    <dbReference type="NCBI Taxonomy" id="990268"/>
    <lineage>
        <taxon>Bacteria</taxon>
        <taxon>Pseudomonadati</taxon>
        <taxon>Pseudomonadota</taxon>
        <taxon>Gammaproteobacteria</taxon>
        <taxon>Vibrionales</taxon>
        <taxon>Vibrionaceae</taxon>
        <taxon>Vibrio</taxon>
    </lineage>
</organism>
<evidence type="ECO:0000313" key="2">
    <source>
        <dbReference type="EMBL" id="GAL34889.1"/>
    </source>
</evidence>
<reference evidence="2 3" key="2">
    <citation type="submission" date="2014-09" db="EMBL/GenBank/DDBJ databases">
        <authorList>
            <consortium name="NBRP consortium"/>
            <person name="Sawabe T."/>
            <person name="Meirelles P."/>
            <person name="Nakanishi M."/>
            <person name="Sayaka M."/>
            <person name="Hattori M."/>
            <person name="Ohkuma M."/>
        </authorList>
    </citation>
    <scope>NUCLEOTIDE SEQUENCE [LARGE SCALE GENOMIC DNA]</scope>
    <source>
        <strain evidence="2 3">JCM 19240</strain>
    </source>
</reference>
<dbReference type="GO" id="GO:1901135">
    <property type="term" value="P:carbohydrate derivative metabolic process"/>
    <property type="evidence" value="ECO:0007669"/>
    <property type="project" value="UniProtKB-ARBA"/>
</dbReference>
<feature type="domain" description="Glycosyl transferase family 1" evidence="1">
    <location>
        <begin position="207"/>
        <end position="352"/>
    </location>
</feature>
<dbReference type="Proteomes" id="UP000029224">
    <property type="component" value="Unassembled WGS sequence"/>
</dbReference>
<dbReference type="GO" id="GO:0016757">
    <property type="term" value="F:glycosyltransferase activity"/>
    <property type="evidence" value="ECO:0007669"/>
    <property type="project" value="InterPro"/>
</dbReference>
<evidence type="ECO:0000313" key="3">
    <source>
        <dbReference type="Proteomes" id="UP000029224"/>
    </source>
</evidence>
<dbReference type="AlphaFoldDB" id="A0A090T815"/>
<keyword evidence="3" id="KW-1185">Reference proteome</keyword>
<proteinExistence type="predicted"/>
<dbReference type="Pfam" id="PF00534">
    <property type="entry name" value="Glycos_transf_1"/>
    <property type="match status" value="1"/>
</dbReference>
<dbReference type="SUPFAM" id="SSF53756">
    <property type="entry name" value="UDP-Glycosyltransferase/glycogen phosphorylase"/>
    <property type="match status" value="1"/>
</dbReference>
<keyword evidence="2" id="KW-0808">Transferase</keyword>
<name>A0A090T815_9VIBR</name>
<comment type="caution">
    <text evidence="2">The sequence shown here is derived from an EMBL/GenBank/DDBJ whole genome shotgun (WGS) entry which is preliminary data.</text>
</comment>
<dbReference type="InterPro" id="IPR001296">
    <property type="entry name" value="Glyco_trans_1"/>
</dbReference>
<dbReference type="EMBL" id="BBMT01000005">
    <property type="protein sequence ID" value="GAL34889.1"/>
    <property type="molecule type" value="Genomic_DNA"/>
</dbReference>
<dbReference type="OrthoDB" id="9772485at2"/>
<dbReference type="PANTHER" id="PTHR12526">
    <property type="entry name" value="GLYCOSYLTRANSFERASE"/>
    <property type="match status" value="1"/>
</dbReference>
<accession>A0A090T815</accession>
<gene>
    <name evidence="2" type="ORF">JCM19240_4439</name>
</gene>
<dbReference type="PANTHER" id="PTHR12526:SF638">
    <property type="entry name" value="SPORE COAT PROTEIN SA"/>
    <property type="match status" value="1"/>
</dbReference>
<evidence type="ECO:0000259" key="1">
    <source>
        <dbReference type="Pfam" id="PF00534"/>
    </source>
</evidence>